<dbReference type="Gene3D" id="1.20.1600.10">
    <property type="entry name" value="Outer membrane efflux proteins (OEP)"/>
    <property type="match status" value="1"/>
</dbReference>
<dbReference type="STRING" id="755732.Fluta_0452"/>
<dbReference type="InterPro" id="IPR001036">
    <property type="entry name" value="Acrflvin-R"/>
</dbReference>
<feature type="transmembrane region" description="Helical" evidence="9">
    <location>
        <begin position="971"/>
        <end position="992"/>
    </location>
</feature>
<dbReference type="Gene3D" id="1.20.1640.10">
    <property type="entry name" value="Multidrug efflux transporter AcrB transmembrane domain"/>
    <property type="match status" value="2"/>
</dbReference>
<dbReference type="KEGG" id="fte:Fluta_0452"/>
<evidence type="ECO:0000256" key="5">
    <source>
        <dbReference type="ARBA" id="ARBA00022475"/>
    </source>
</evidence>
<keyword evidence="8 9" id="KW-0472">Membrane</keyword>
<dbReference type="OrthoDB" id="9758757at2"/>
<keyword evidence="4" id="KW-0813">Transport</keyword>
<dbReference type="NCBIfam" id="TIGR00914">
    <property type="entry name" value="2A0601"/>
    <property type="match status" value="1"/>
</dbReference>
<dbReference type="EMBL" id="CP002542">
    <property type="protein sequence ID" value="AEA42458.1"/>
    <property type="molecule type" value="Genomic_DNA"/>
</dbReference>
<name>F2IEZ3_FLUTR</name>
<feature type="transmembrane region" description="Helical" evidence="9">
    <location>
        <begin position="538"/>
        <end position="555"/>
    </location>
</feature>
<dbReference type="GO" id="GO:0042910">
    <property type="term" value="F:xenobiotic transmembrane transporter activity"/>
    <property type="evidence" value="ECO:0007669"/>
    <property type="project" value="TreeGrafter"/>
</dbReference>
<feature type="transmembrane region" description="Helical" evidence="9">
    <location>
        <begin position="1042"/>
        <end position="1059"/>
    </location>
</feature>
<dbReference type="SUPFAM" id="SSF82693">
    <property type="entry name" value="Multidrug efflux transporter AcrB pore domain, PN1, PN2, PC1 and PC2 subdomains"/>
    <property type="match status" value="2"/>
</dbReference>
<evidence type="ECO:0000256" key="7">
    <source>
        <dbReference type="ARBA" id="ARBA00022989"/>
    </source>
</evidence>
<dbReference type="SUPFAM" id="SSF82714">
    <property type="entry name" value="Multidrug efflux transporter AcrB TolC docking domain, DN and DC subdomains"/>
    <property type="match status" value="2"/>
</dbReference>
<dbReference type="Gene3D" id="3.30.70.1430">
    <property type="entry name" value="Multidrug efflux transporter AcrB pore domain"/>
    <property type="match status" value="2"/>
</dbReference>
<dbReference type="Gene3D" id="3.30.70.1440">
    <property type="entry name" value="Multidrug efflux transporter AcrB pore domain"/>
    <property type="match status" value="1"/>
</dbReference>
<gene>
    <name evidence="10" type="ordered locus">Fluta_0452</name>
</gene>
<dbReference type="InterPro" id="IPR003423">
    <property type="entry name" value="OMP_efflux"/>
</dbReference>
<sequence length="1452" mass="159545" precursor="true">MLDKVIQFSIKNKFIIGLFTLALIAVGSYSLSRLPIDALPDITNNQVQIITSSPTLSTQEVEQFITYPIEISVKPIPKIVELRSISRFGLSVVTVVFEEDVDIYWARAQINERLKEAENTIPKGLGSPEIAPVSTGLGEIYQYVVFPKKGYEDKYNATDLRTIQDWIIRPQLLGTPGVAEVNTLGGSLKQYEIAIQPDKLKSMNTTISEVFDALEKNNENTGGAYIDKKPYAYFIRGVGMVTSLEDISKIVVKNQNGIPILIRDVATVQMGSSIRFGAVTKDGHGEEVSGMAMMLKGENSAEVVSRVKDKMEQIKKSLPEGVEIEAFMDRTKLVDKAIGTVQTNLIEGALIVIFILVLLLGNWRAGLVVASVIPLSLLFAVSMMHLFGVSGNLMSLGAIDFGLIVDGAVIIVEAIIHRLQSNKVSRILSAEEMDAEVYTASSKIRSSAAFGEIIILIVYLPILALVGIEGKMFGPMAQTVSFAILGAFLLSLTYVPMMASLALKKQTGHKKNISDRIIDALQRVYQPALTKALQAKSLIVSMAIGLLVISFVLFGKMGGEFIPTLDEGDIATHLIIASGSSLSQEIESTTKAEKILKSKFPEIKMIVTKIGSAEIPTDPMPMEAGDMIILLKDRDEWTSAETKEELMEKMEEALADIPGVTTEFSQPIQMRFNELMTGVRSDVAVKIYGEDLDMLVSKGDEVLNIIKSINGVADAKAERVAGLPQISVRYNKDKLALYGLNVGDLNKVVRIGFAGEKTGVVYEGEKRFDMVLRLAAESRSDISNLKTLFITLPSGSQIPLEQVADIDYEPGPMQISREDGKRRIVVGFNVRGRDVKSVVDEIQKKLDKKLKLPAGYYVTYGGQFENLVEASARLSIAVPVALLLIFVLLYFTFRSMKQSLLIFTAIPFSAIGGVFALWLRDMPFSISAGVGFIALFGVAVLNGIVLIGYFNQLKAEGMDDVVHRIHEGTKVRLRPVILTAAVASLGFLPMALSTSAGAEVQKPLATVVIGGLISATLLTLIVLPILYFYFEKGVSRKIKQGVPKAVTMLVGFSLFAGFAQSQGVPTLTLQSAIEAGLKNNQQIQAGELEVISQNQLKPTAFELPKTELTGMLGQYNTRAFDQNYGISQGFNPFEFGARKEVVDANIKSSELSLDLTKQQMTLNIRQSWNSLLYLMERNQVLKQQDSILLQFVRAAKIRFDAGDVSSLESTTSIVKQQELQQQIKQTEALISMEKSRLKAYMNLQTDFAIAESEFVALPALSVTDSTALRENPQMELAMQEVQKAIASKRLQKSTMLPDLKVGYFIQSLTGNQDVNGQPVYYNGAPRFQGVTFGVSVPIFVGSSSAKVRSAETAVQVQQKNTEYLHTQLKSQFEQQIEQLLTYQSLVEYYESSALPSAKSITDNVRKSYQNGDISYVEFIQGIQTSLDVQSNYLSAVLNYNQAVINLQYLLNQ</sequence>
<dbReference type="SUPFAM" id="SSF82866">
    <property type="entry name" value="Multidrug efflux transporter AcrB transmembrane domain"/>
    <property type="match status" value="2"/>
</dbReference>
<feature type="transmembrane region" description="Helical" evidence="9">
    <location>
        <begin position="925"/>
        <end position="950"/>
    </location>
</feature>
<dbReference type="HOGENOM" id="CLU_002755_1_2_10"/>
<feature type="transmembrane region" description="Helical" evidence="9">
    <location>
        <begin position="1004"/>
        <end position="1030"/>
    </location>
</feature>
<keyword evidence="7 9" id="KW-1133">Transmembrane helix</keyword>
<dbReference type="GO" id="GO:0008324">
    <property type="term" value="F:monoatomic cation transmembrane transporter activity"/>
    <property type="evidence" value="ECO:0007669"/>
    <property type="project" value="InterPro"/>
</dbReference>
<evidence type="ECO:0000256" key="4">
    <source>
        <dbReference type="ARBA" id="ARBA00022448"/>
    </source>
</evidence>
<keyword evidence="6 9" id="KW-0812">Transmembrane</keyword>
<accession>F2IEZ3</accession>
<dbReference type="SUPFAM" id="SSF56954">
    <property type="entry name" value="Outer membrane efflux proteins (OEP)"/>
    <property type="match status" value="1"/>
</dbReference>
<protein>
    <submittedName>
        <fullName evidence="10">Heavy metal efflux pump, CzcA family</fullName>
    </submittedName>
</protein>
<evidence type="ECO:0000313" key="11">
    <source>
        <dbReference type="Proteomes" id="UP000007463"/>
    </source>
</evidence>
<dbReference type="eggNOG" id="COG3696">
    <property type="taxonomic scope" value="Bacteria"/>
</dbReference>
<organism evidence="10 11">
    <name type="scientific">Fluviicola taffensis (strain DSM 16823 / NCIMB 13979 / RW262)</name>
    <dbReference type="NCBI Taxonomy" id="755732"/>
    <lineage>
        <taxon>Bacteria</taxon>
        <taxon>Pseudomonadati</taxon>
        <taxon>Bacteroidota</taxon>
        <taxon>Flavobacteriia</taxon>
        <taxon>Flavobacteriales</taxon>
        <taxon>Crocinitomicaceae</taxon>
        <taxon>Fluviicola</taxon>
    </lineage>
</organism>
<reference evidence="10 11" key="1">
    <citation type="journal article" date="2011" name="Stand. Genomic Sci.">
        <title>Complete genome sequence of the gliding freshwater bacterium Fluviicola taffensis type strain (RW262).</title>
        <authorList>
            <person name="Woyke T."/>
            <person name="Chertkov O."/>
            <person name="Lapidus A."/>
            <person name="Nolan M."/>
            <person name="Lucas S."/>
            <person name="Del Rio T.G."/>
            <person name="Tice H."/>
            <person name="Cheng J.F."/>
            <person name="Tapia R."/>
            <person name="Han C."/>
            <person name="Goodwin L."/>
            <person name="Pitluck S."/>
            <person name="Liolios K."/>
            <person name="Pagani I."/>
            <person name="Ivanova N."/>
            <person name="Huntemann M."/>
            <person name="Mavromatis K."/>
            <person name="Mikhailova N."/>
            <person name="Pati A."/>
            <person name="Chen A."/>
            <person name="Palaniappan K."/>
            <person name="Land M."/>
            <person name="Hauser L."/>
            <person name="Brambilla E.M."/>
            <person name="Rohde M."/>
            <person name="Mwirichia R."/>
            <person name="Sikorski J."/>
            <person name="Tindall B.J."/>
            <person name="Goker M."/>
            <person name="Bristow J."/>
            <person name="Eisen J.A."/>
            <person name="Markowitz V."/>
            <person name="Hugenholtz P."/>
            <person name="Klenk H.P."/>
            <person name="Kyrpides N.C."/>
        </authorList>
    </citation>
    <scope>NUCLEOTIDE SEQUENCE [LARGE SCALE GENOMIC DNA]</scope>
    <source>
        <strain evidence="11">DSM 16823 / RW262 / RW262</strain>
    </source>
</reference>
<evidence type="ECO:0000256" key="6">
    <source>
        <dbReference type="ARBA" id="ARBA00022692"/>
    </source>
</evidence>
<comment type="similarity">
    <text evidence="3">Belongs to the resistance-nodulation-cell division (RND) (TC 2.A.6) family.</text>
</comment>
<feature type="transmembrane region" description="Helical" evidence="9">
    <location>
        <begin position="393"/>
        <end position="416"/>
    </location>
</feature>
<feature type="transmembrane region" description="Helical" evidence="9">
    <location>
        <begin position="874"/>
        <end position="893"/>
    </location>
</feature>
<evidence type="ECO:0000313" key="10">
    <source>
        <dbReference type="EMBL" id="AEA42458.1"/>
    </source>
</evidence>
<dbReference type="eggNOG" id="COG1538">
    <property type="taxonomic scope" value="Bacteria"/>
</dbReference>
<evidence type="ECO:0000256" key="9">
    <source>
        <dbReference type="SAM" id="Phobius"/>
    </source>
</evidence>
<comment type="subcellular location">
    <subcellularLocation>
        <location evidence="1">Cell membrane</location>
        <topology evidence="1">Multi-pass membrane protein</topology>
    </subcellularLocation>
</comment>
<dbReference type="GO" id="GO:0005886">
    <property type="term" value="C:plasma membrane"/>
    <property type="evidence" value="ECO:0007669"/>
    <property type="project" value="UniProtKB-SubCell"/>
</dbReference>
<dbReference type="Gene3D" id="3.30.2090.10">
    <property type="entry name" value="Multidrug efflux transporter AcrB TolC docking domain, DN and DC subdomains"/>
    <property type="match status" value="2"/>
</dbReference>
<evidence type="ECO:0000256" key="8">
    <source>
        <dbReference type="ARBA" id="ARBA00023136"/>
    </source>
</evidence>
<dbReference type="Gene3D" id="3.30.70.1320">
    <property type="entry name" value="Multidrug efflux transporter AcrB pore domain like"/>
    <property type="match status" value="1"/>
</dbReference>
<keyword evidence="11" id="KW-1185">Reference proteome</keyword>
<dbReference type="RefSeq" id="WP_013685232.1">
    <property type="nucleotide sequence ID" value="NC_015321.1"/>
</dbReference>
<comment type="similarity">
    <text evidence="2">Belongs to the outer membrane factor (OMF) (TC 1.B.17) family.</text>
</comment>
<proteinExistence type="inferred from homology"/>
<reference evidence="11" key="2">
    <citation type="submission" date="2011-02" db="EMBL/GenBank/DDBJ databases">
        <title>The complete genome of Fluviicola taffensis DSM 16823.</title>
        <authorList>
            <consortium name="US DOE Joint Genome Institute (JGI-PGF)"/>
            <person name="Lucas S."/>
            <person name="Copeland A."/>
            <person name="Lapidus A."/>
            <person name="Bruce D."/>
            <person name="Goodwin L."/>
            <person name="Pitluck S."/>
            <person name="Kyrpides N."/>
            <person name="Mavromatis K."/>
            <person name="Ivanova N."/>
            <person name="Mikhailova N."/>
            <person name="Pagani I."/>
            <person name="Chertkov O."/>
            <person name="Detter J.C."/>
            <person name="Han C."/>
            <person name="Tapia R."/>
            <person name="Land M."/>
            <person name="Hauser L."/>
            <person name="Markowitz V."/>
            <person name="Cheng J.-F."/>
            <person name="Hugenholtz P."/>
            <person name="Woyke T."/>
            <person name="Wu D."/>
            <person name="Tindall B."/>
            <person name="Pomrenke H.G."/>
            <person name="Brambilla E."/>
            <person name="Klenk H.-P."/>
            <person name="Eisen J.A."/>
        </authorList>
    </citation>
    <scope>NUCLEOTIDE SEQUENCE [LARGE SCALE GENOMIC DNA]</scope>
    <source>
        <strain evidence="11">DSM 16823 / RW262 / RW262</strain>
    </source>
</reference>
<evidence type="ECO:0000256" key="2">
    <source>
        <dbReference type="ARBA" id="ARBA00007613"/>
    </source>
</evidence>
<dbReference type="PRINTS" id="PR00702">
    <property type="entry name" value="ACRIFLAVINRP"/>
</dbReference>
<dbReference type="PANTHER" id="PTHR32063">
    <property type="match status" value="1"/>
</dbReference>
<keyword evidence="5" id="KW-1003">Cell membrane</keyword>
<dbReference type="InterPro" id="IPR027463">
    <property type="entry name" value="AcrB_DN_DC_subdom"/>
</dbReference>
<evidence type="ECO:0000256" key="3">
    <source>
        <dbReference type="ARBA" id="ARBA00010942"/>
    </source>
</evidence>
<feature type="transmembrane region" description="Helical" evidence="9">
    <location>
        <begin position="341"/>
        <end position="360"/>
    </location>
</feature>
<dbReference type="Pfam" id="PF02321">
    <property type="entry name" value="OEP"/>
    <property type="match status" value="1"/>
</dbReference>
<dbReference type="Proteomes" id="UP000007463">
    <property type="component" value="Chromosome"/>
</dbReference>
<evidence type="ECO:0000256" key="1">
    <source>
        <dbReference type="ARBA" id="ARBA00004651"/>
    </source>
</evidence>
<dbReference type="GO" id="GO:0015562">
    <property type="term" value="F:efflux transmembrane transporter activity"/>
    <property type="evidence" value="ECO:0007669"/>
    <property type="project" value="InterPro"/>
</dbReference>
<feature type="transmembrane region" description="Helical" evidence="9">
    <location>
        <begin position="449"/>
        <end position="468"/>
    </location>
</feature>
<dbReference type="InterPro" id="IPR004763">
    <property type="entry name" value="CusA-like"/>
</dbReference>
<dbReference type="Pfam" id="PF00873">
    <property type="entry name" value="ACR_tran"/>
    <property type="match status" value="1"/>
</dbReference>
<feature type="transmembrane region" description="Helical" evidence="9">
    <location>
        <begin position="367"/>
        <end position="387"/>
    </location>
</feature>
<dbReference type="PANTHER" id="PTHR32063:SF24">
    <property type="entry name" value="CATION EFFLUX SYSTEM (ACRB_ACRD_ACRF FAMILY)"/>
    <property type="match status" value="1"/>
</dbReference>
<feature type="transmembrane region" description="Helical" evidence="9">
    <location>
        <begin position="900"/>
        <end position="919"/>
    </location>
</feature>
<feature type="transmembrane region" description="Helical" evidence="9">
    <location>
        <begin position="480"/>
        <end position="503"/>
    </location>
</feature>